<accession>A0ABQ2EJM0</accession>
<evidence type="ECO:0000313" key="4">
    <source>
        <dbReference type="Proteomes" id="UP000647587"/>
    </source>
</evidence>
<sequence length="131" mass="14857">MLEDTYSGKVAPTEHDQQPWQHHPYWQVARRDLIGALAGAQHCELSEQQAEPGGYVPIHHHDVEEIITVLSGTLSVMMDGQYFEMHAPSSVLIRPGVEHGWRNKSMSSATFLVYFPAQDPVSHWREPKSKI</sequence>
<dbReference type="InterPro" id="IPR011051">
    <property type="entry name" value="RmlC_Cupin_sf"/>
</dbReference>
<evidence type="ECO:0000313" key="3">
    <source>
        <dbReference type="EMBL" id="GGK11032.1"/>
    </source>
</evidence>
<feature type="domain" description="Cupin type-2" evidence="2">
    <location>
        <begin position="49"/>
        <end position="113"/>
    </location>
</feature>
<keyword evidence="1" id="KW-0479">Metal-binding</keyword>
<comment type="caution">
    <text evidence="3">The sequence shown here is derived from an EMBL/GenBank/DDBJ whole genome shotgun (WGS) entry which is preliminary data.</text>
</comment>
<dbReference type="Pfam" id="PF07883">
    <property type="entry name" value="Cupin_2"/>
    <property type="match status" value="1"/>
</dbReference>
<dbReference type="InterPro" id="IPR013096">
    <property type="entry name" value="Cupin_2"/>
</dbReference>
<dbReference type="RefSeq" id="WP_189003426.1">
    <property type="nucleotide sequence ID" value="NZ_BMPP01000001.1"/>
</dbReference>
<organism evidence="3 4">
    <name type="scientific">Deinococcus malanensis</name>
    <dbReference type="NCBI Taxonomy" id="1706855"/>
    <lineage>
        <taxon>Bacteria</taxon>
        <taxon>Thermotogati</taxon>
        <taxon>Deinococcota</taxon>
        <taxon>Deinococci</taxon>
        <taxon>Deinococcales</taxon>
        <taxon>Deinococcaceae</taxon>
        <taxon>Deinococcus</taxon>
    </lineage>
</organism>
<dbReference type="EMBL" id="BMPP01000001">
    <property type="protein sequence ID" value="GGK11032.1"/>
    <property type="molecule type" value="Genomic_DNA"/>
</dbReference>
<name>A0ABQ2EJM0_9DEIO</name>
<dbReference type="SUPFAM" id="SSF51182">
    <property type="entry name" value="RmlC-like cupins"/>
    <property type="match status" value="1"/>
</dbReference>
<dbReference type="Gene3D" id="2.60.120.10">
    <property type="entry name" value="Jelly Rolls"/>
    <property type="match status" value="1"/>
</dbReference>
<dbReference type="Proteomes" id="UP000647587">
    <property type="component" value="Unassembled WGS sequence"/>
</dbReference>
<keyword evidence="4" id="KW-1185">Reference proteome</keyword>
<protein>
    <recommendedName>
        <fullName evidence="2">Cupin type-2 domain-containing protein</fullName>
    </recommendedName>
</protein>
<gene>
    <name evidence="3" type="ORF">GCM10008955_00380</name>
</gene>
<evidence type="ECO:0000259" key="2">
    <source>
        <dbReference type="Pfam" id="PF07883"/>
    </source>
</evidence>
<reference evidence="4" key="1">
    <citation type="journal article" date="2019" name="Int. J. Syst. Evol. Microbiol.">
        <title>The Global Catalogue of Microorganisms (GCM) 10K type strain sequencing project: providing services to taxonomists for standard genome sequencing and annotation.</title>
        <authorList>
            <consortium name="The Broad Institute Genomics Platform"/>
            <consortium name="The Broad Institute Genome Sequencing Center for Infectious Disease"/>
            <person name="Wu L."/>
            <person name="Ma J."/>
        </authorList>
    </citation>
    <scope>NUCLEOTIDE SEQUENCE [LARGE SCALE GENOMIC DNA]</scope>
    <source>
        <strain evidence="4">JCM 30331</strain>
    </source>
</reference>
<evidence type="ECO:0000256" key="1">
    <source>
        <dbReference type="ARBA" id="ARBA00022723"/>
    </source>
</evidence>
<proteinExistence type="predicted"/>
<dbReference type="PANTHER" id="PTHR35848:SF6">
    <property type="entry name" value="CUPIN TYPE-2 DOMAIN-CONTAINING PROTEIN"/>
    <property type="match status" value="1"/>
</dbReference>
<dbReference type="PANTHER" id="PTHR35848">
    <property type="entry name" value="OXALATE-BINDING PROTEIN"/>
    <property type="match status" value="1"/>
</dbReference>
<dbReference type="InterPro" id="IPR014710">
    <property type="entry name" value="RmlC-like_jellyroll"/>
</dbReference>
<dbReference type="InterPro" id="IPR051610">
    <property type="entry name" value="GPI/OXD"/>
</dbReference>